<dbReference type="EMBL" id="KZ613939">
    <property type="protein sequence ID" value="PMD46186.1"/>
    <property type="molecule type" value="Genomic_DNA"/>
</dbReference>
<evidence type="ECO:0000313" key="7">
    <source>
        <dbReference type="EMBL" id="PMD46186.1"/>
    </source>
</evidence>
<dbReference type="PANTHER" id="PTHR47338:SF5">
    <property type="entry name" value="ZN(II)2CYS6 TRANSCRIPTION FACTOR (EUROFUNG)"/>
    <property type="match status" value="1"/>
</dbReference>
<dbReference type="GO" id="GO:0000981">
    <property type="term" value="F:DNA-binding transcription factor activity, RNA polymerase II-specific"/>
    <property type="evidence" value="ECO:0007669"/>
    <property type="project" value="InterPro"/>
</dbReference>
<dbReference type="SMART" id="SM00066">
    <property type="entry name" value="GAL4"/>
    <property type="match status" value="1"/>
</dbReference>
<dbReference type="InterPro" id="IPR001138">
    <property type="entry name" value="Zn2Cys6_DnaBD"/>
</dbReference>
<protein>
    <recommendedName>
        <fullName evidence="6">Zn(2)-C6 fungal-type domain-containing protein</fullName>
    </recommendedName>
</protein>
<feature type="domain" description="Zn(2)-C6 fungal-type" evidence="6">
    <location>
        <begin position="17"/>
        <end position="47"/>
    </location>
</feature>
<dbReference type="GO" id="GO:0005634">
    <property type="term" value="C:nucleus"/>
    <property type="evidence" value="ECO:0007669"/>
    <property type="project" value="UniProtKB-SubCell"/>
</dbReference>
<evidence type="ECO:0000256" key="5">
    <source>
        <dbReference type="ARBA" id="ARBA00023242"/>
    </source>
</evidence>
<accession>A0A2J6S607</accession>
<evidence type="ECO:0000256" key="2">
    <source>
        <dbReference type="ARBA" id="ARBA00022723"/>
    </source>
</evidence>
<proteinExistence type="predicted"/>
<reference evidence="7 8" key="1">
    <citation type="submission" date="2016-04" db="EMBL/GenBank/DDBJ databases">
        <title>A degradative enzymes factory behind the ericoid mycorrhizal symbiosis.</title>
        <authorList>
            <consortium name="DOE Joint Genome Institute"/>
            <person name="Martino E."/>
            <person name="Morin E."/>
            <person name="Grelet G."/>
            <person name="Kuo A."/>
            <person name="Kohler A."/>
            <person name="Daghino S."/>
            <person name="Barry K."/>
            <person name="Choi C."/>
            <person name="Cichocki N."/>
            <person name="Clum A."/>
            <person name="Copeland A."/>
            <person name="Hainaut M."/>
            <person name="Haridas S."/>
            <person name="Labutti K."/>
            <person name="Lindquist E."/>
            <person name="Lipzen A."/>
            <person name="Khouja H.-R."/>
            <person name="Murat C."/>
            <person name="Ohm R."/>
            <person name="Olson A."/>
            <person name="Spatafora J."/>
            <person name="Veneault-Fourrey C."/>
            <person name="Henrissat B."/>
            <person name="Grigoriev I."/>
            <person name="Martin F."/>
            <person name="Perotto S."/>
        </authorList>
    </citation>
    <scope>NUCLEOTIDE SEQUENCE [LARGE SCALE GENOMIC DNA]</scope>
    <source>
        <strain evidence="7 8">F</strain>
    </source>
</reference>
<evidence type="ECO:0000256" key="4">
    <source>
        <dbReference type="ARBA" id="ARBA00023163"/>
    </source>
</evidence>
<keyword evidence="2" id="KW-0479">Metal-binding</keyword>
<dbReference type="GO" id="GO:0008270">
    <property type="term" value="F:zinc ion binding"/>
    <property type="evidence" value="ECO:0007669"/>
    <property type="project" value="InterPro"/>
</dbReference>
<keyword evidence="8" id="KW-1185">Reference proteome</keyword>
<keyword evidence="3" id="KW-0805">Transcription regulation</keyword>
<dbReference type="CDD" id="cd00067">
    <property type="entry name" value="GAL4"/>
    <property type="match status" value="1"/>
</dbReference>
<evidence type="ECO:0000259" key="6">
    <source>
        <dbReference type="PROSITE" id="PS50048"/>
    </source>
</evidence>
<evidence type="ECO:0000256" key="3">
    <source>
        <dbReference type="ARBA" id="ARBA00023015"/>
    </source>
</evidence>
<dbReference type="InterPro" id="IPR036864">
    <property type="entry name" value="Zn2-C6_fun-type_DNA-bd_sf"/>
</dbReference>
<dbReference type="AlphaFoldDB" id="A0A2J6S607"/>
<dbReference type="Proteomes" id="UP000235786">
    <property type="component" value="Unassembled WGS sequence"/>
</dbReference>
<dbReference type="InterPro" id="IPR050815">
    <property type="entry name" value="TF_fung"/>
</dbReference>
<dbReference type="Gene3D" id="4.10.240.10">
    <property type="entry name" value="Zn(2)-C6 fungal-type DNA-binding domain"/>
    <property type="match status" value="1"/>
</dbReference>
<dbReference type="SUPFAM" id="SSF57701">
    <property type="entry name" value="Zn2/Cys6 DNA-binding domain"/>
    <property type="match status" value="1"/>
</dbReference>
<name>A0A2J6S607_HYAVF</name>
<evidence type="ECO:0000256" key="1">
    <source>
        <dbReference type="ARBA" id="ARBA00004123"/>
    </source>
</evidence>
<sequence>MQNVQTPLIEPTRISIACISCKTRKRRCDGSKQKCANCTARNLECNYAPIRRTRGPAKKKSQGDVVEAQPDGKQHLLPSSLLLGNGNSCPGSRENIITTKNTTGPIYLGLQDGVVVNIPTSRQPTPIVDSSQTKVSIKNRIPIFPEFLLPGAFDENLKTYKTAIAEGIAARNFTPLMPLHILRRLVQNSFADIMPEHQLMPLCQFLTHLDDQYAASPNDPGDNPARWALVNAIVALGCRWKTAPGSQGLDQITFGFYENATKILPELILKDPHLLSIQALLAMASFAREVENVSAFVMLSSNASRQLELLTMSWSSTDRLIDVKDMGQYEQAYKVANVFEKYIREFLGTNAALCEEQSVGLQSG</sequence>
<evidence type="ECO:0000313" key="8">
    <source>
        <dbReference type="Proteomes" id="UP000235786"/>
    </source>
</evidence>
<dbReference type="STRING" id="1149755.A0A2J6S607"/>
<keyword evidence="5" id="KW-0539">Nucleus</keyword>
<organism evidence="7 8">
    <name type="scientific">Hyaloscypha variabilis (strain UAMH 11265 / GT02V1 / F)</name>
    <name type="common">Meliniomyces variabilis</name>
    <dbReference type="NCBI Taxonomy" id="1149755"/>
    <lineage>
        <taxon>Eukaryota</taxon>
        <taxon>Fungi</taxon>
        <taxon>Dikarya</taxon>
        <taxon>Ascomycota</taxon>
        <taxon>Pezizomycotina</taxon>
        <taxon>Leotiomycetes</taxon>
        <taxon>Helotiales</taxon>
        <taxon>Hyaloscyphaceae</taxon>
        <taxon>Hyaloscypha</taxon>
        <taxon>Hyaloscypha variabilis</taxon>
    </lineage>
</organism>
<comment type="subcellular location">
    <subcellularLocation>
        <location evidence="1">Nucleus</location>
    </subcellularLocation>
</comment>
<gene>
    <name evidence="7" type="ORF">L207DRAFT_561577</name>
</gene>
<dbReference type="Pfam" id="PF00172">
    <property type="entry name" value="Zn_clus"/>
    <property type="match status" value="1"/>
</dbReference>
<dbReference type="PROSITE" id="PS50048">
    <property type="entry name" value="ZN2_CY6_FUNGAL_2"/>
    <property type="match status" value="1"/>
</dbReference>
<dbReference type="PROSITE" id="PS00463">
    <property type="entry name" value="ZN2_CY6_FUNGAL_1"/>
    <property type="match status" value="1"/>
</dbReference>
<keyword evidence="4" id="KW-0804">Transcription</keyword>
<dbReference type="PANTHER" id="PTHR47338">
    <property type="entry name" value="ZN(II)2CYS6 TRANSCRIPTION FACTOR (EUROFUNG)-RELATED"/>
    <property type="match status" value="1"/>
</dbReference>
<dbReference type="CDD" id="cd12148">
    <property type="entry name" value="fungal_TF_MHR"/>
    <property type="match status" value="1"/>
</dbReference>
<dbReference type="OrthoDB" id="3266505at2759"/>